<evidence type="ECO:0000259" key="4">
    <source>
        <dbReference type="Pfam" id="PF22725"/>
    </source>
</evidence>
<dbReference type="Pfam" id="PF01408">
    <property type="entry name" value="GFO_IDH_MocA"/>
    <property type="match status" value="1"/>
</dbReference>
<dbReference type="Gene3D" id="3.30.360.10">
    <property type="entry name" value="Dihydrodipicolinate Reductase, domain 2"/>
    <property type="match status" value="1"/>
</dbReference>
<evidence type="ECO:0000259" key="2">
    <source>
        <dbReference type="Pfam" id="PF01408"/>
    </source>
</evidence>
<gene>
    <name evidence="5" type="ORF">A2519_00360</name>
</gene>
<evidence type="ECO:0000313" key="6">
    <source>
        <dbReference type="Proteomes" id="UP000179243"/>
    </source>
</evidence>
<dbReference type="Pfam" id="PF08240">
    <property type="entry name" value="ADH_N"/>
    <property type="match status" value="1"/>
</dbReference>
<dbReference type="GO" id="GO:0000166">
    <property type="term" value="F:nucleotide binding"/>
    <property type="evidence" value="ECO:0007669"/>
    <property type="project" value="InterPro"/>
</dbReference>
<dbReference type="SUPFAM" id="SSF51735">
    <property type="entry name" value="NAD(P)-binding Rossmann-fold domains"/>
    <property type="match status" value="2"/>
</dbReference>
<dbReference type="Pfam" id="PF22725">
    <property type="entry name" value="GFO_IDH_MocA_C3"/>
    <property type="match status" value="1"/>
</dbReference>
<organism evidence="5 6">
    <name type="scientific">Candidatus Raymondbacteria bacterium RIFOXYD12_FULL_49_13</name>
    <dbReference type="NCBI Taxonomy" id="1817890"/>
    <lineage>
        <taxon>Bacteria</taxon>
        <taxon>Raymondiibacteriota</taxon>
    </lineage>
</organism>
<dbReference type="InterPro" id="IPR036291">
    <property type="entry name" value="NAD(P)-bd_dom_sf"/>
</dbReference>
<comment type="caution">
    <text evidence="5">The sequence shown here is derived from an EMBL/GenBank/DDBJ whole genome shotgun (WGS) entry which is preliminary data.</text>
</comment>
<dbReference type="Proteomes" id="UP000179243">
    <property type="component" value="Unassembled WGS sequence"/>
</dbReference>
<dbReference type="InterPro" id="IPR000683">
    <property type="entry name" value="Gfo/Idh/MocA-like_OxRdtase_N"/>
</dbReference>
<evidence type="ECO:0000259" key="1">
    <source>
        <dbReference type="Pfam" id="PF00107"/>
    </source>
</evidence>
<evidence type="ECO:0008006" key="7">
    <source>
        <dbReference type="Google" id="ProtNLM"/>
    </source>
</evidence>
<feature type="domain" description="Gfo/Idh/MocA-like oxidoreductase N-terminal" evidence="2">
    <location>
        <begin position="400"/>
        <end position="518"/>
    </location>
</feature>
<evidence type="ECO:0000313" key="5">
    <source>
        <dbReference type="EMBL" id="OGJ99940.1"/>
    </source>
</evidence>
<dbReference type="AlphaFoldDB" id="A0A1F7EZX0"/>
<dbReference type="Pfam" id="PF00107">
    <property type="entry name" value="ADH_zinc_N"/>
    <property type="match status" value="1"/>
</dbReference>
<feature type="domain" description="GFO/IDH/MocA-like oxidoreductase" evidence="4">
    <location>
        <begin position="551"/>
        <end position="641"/>
    </location>
</feature>
<proteinExistence type="predicted"/>
<feature type="domain" description="Alcohol dehydrogenase-like C-terminal" evidence="1">
    <location>
        <begin position="182"/>
        <end position="297"/>
    </location>
</feature>
<dbReference type="InterPro" id="IPR055170">
    <property type="entry name" value="GFO_IDH_MocA-like_dom"/>
</dbReference>
<dbReference type="InterPro" id="IPR011032">
    <property type="entry name" value="GroES-like_sf"/>
</dbReference>
<dbReference type="PANTHER" id="PTHR43377">
    <property type="entry name" value="BILIVERDIN REDUCTASE A"/>
    <property type="match status" value="1"/>
</dbReference>
<dbReference type="SUPFAM" id="SSF50129">
    <property type="entry name" value="GroES-like"/>
    <property type="match status" value="1"/>
</dbReference>
<dbReference type="InterPro" id="IPR013149">
    <property type="entry name" value="ADH-like_C"/>
</dbReference>
<dbReference type="InterPro" id="IPR013154">
    <property type="entry name" value="ADH-like_N"/>
</dbReference>
<evidence type="ECO:0000259" key="3">
    <source>
        <dbReference type="Pfam" id="PF08240"/>
    </source>
</evidence>
<dbReference type="CDD" id="cd08255">
    <property type="entry name" value="2-desacetyl-2-hydroxyethyl_bacteriochlorophyllide_like"/>
    <property type="match status" value="1"/>
</dbReference>
<accession>A0A1F7EZX0</accession>
<dbReference type="SUPFAM" id="SSF55347">
    <property type="entry name" value="Glyceraldehyde-3-phosphate dehydrogenase-like, C-terminal domain"/>
    <property type="match status" value="1"/>
</dbReference>
<feature type="domain" description="Alcohol dehydrogenase-like N-terminal" evidence="3">
    <location>
        <begin position="85"/>
        <end position="142"/>
    </location>
</feature>
<dbReference type="PANTHER" id="PTHR43377:SF1">
    <property type="entry name" value="BILIVERDIN REDUCTASE A"/>
    <property type="match status" value="1"/>
</dbReference>
<dbReference type="EMBL" id="MFYX01000157">
    <property type="protein sequence ID" value="OGJ99940.1"/>
    <property type="molecule type" value="Genomic_DNA"/>
</dbReference>
<name>A0A1F7EZX0_UNCRA</name>
<reference evidence="5 6" key="1">
    <citation type="journal article" date="2016" name="Nat. Commun.">
        <title>Thousands of microbial genomes shed light on interconnected biogeochemical processes in an aquifer system.</title>
        <authorList>
            <person name="Anantharaman K."/>
            <person name="Brown C.T."/>
            <person name="Hug L.A."/>
            <person name="Sharon I."/>
            <person name="Castelle C.J."/>
            <person name="Probst A.J."/>
            <person name="Thomas B.C."/>
            <person name="Singh A."/>
            <person name="Wilkins M.J."/>
            <person name="Karaoz U."/>
            <person name="Brodie E.L."/>
            <person name="Williams K.H."/>
            <person name="Hubbard S.S."/>
            <person name="Banfield J.F."/>
        </authorList>
    </citation>
    <scope>NUCLEOTIDE SEQUENCE [LARGE SCALE GENOMIC DNA]</scope>
</reference>
<protein>
    <recommendedName>
        <fullName evidence="7">Enoyl reductase (ER) domain-containing protein</fullName>
    </recommendedName>
</protein>
<dbReference type="Gene3D" id="3.90.180.10">
    <property type="entry name" value="Medium-chain alcohol dehydrogenases, catalytic domain"/>
    <property type="match status" value="1"/>
</dbReference>
<sequence length="720" mass="78644">MKQILQSYKNGELWLAEVPAPAVKYAGIVIQTHASFVSAGTEKMLIEFAQKNIIGKALAMPDQVKKVVRKMKTEGILSTLEKVQSKLDQPIPLGYSCSGTVIDVGPGVLGFVHGDRVACGGAGYANHAEYNYIPMNLAVKIPEKVSFEDASCATVASIALQGVRQCDLRIGENACVMGLGLLGLLAGQILKASGVRIIGFDPNPERCRQALELGFDFAVNTDLLLACGQFSKGRGVDAVLITAATKSNEPVTVAGEIARIKGKVIVTGMVGMDIPRDMYYKKELDFKLSLSYGPGRYDPSYEEAGNDYPFGYVRWTEQRNIAAVLDLIAQGKVTPQQLITHRFDFQKSLSAYQLLQGEIEEPYLGIVLHYPQESSTMAPEQTIRTGDVRAANPSAGKPGIAFIGAGNFAKSVLLPHLRKRTDVIRRAVCDLDGSAAAETARKERFEIASTDIDATMADPTINAIFVTTRHDSHCSLIEKGLKAGKHIFVEKPLALTLKDLAALEALTLTSDRVLMVGFNRRFTSHANKIKEYFIDRKTPMIVNYRVNAGYIPPDSWIHDSRIGGGRIVGEACHFIDFASFLIADQPTEVLASSIQSQNTQIRNDDNVCFCVRYADGSMATIQYVAIGSPDFSKERCEVYADSSMAVMDNFQETLIYGKRGRVKIKGKQDKGFSEEIAAFLSAIKNGSPAPIPLKSLCETTRITFAVLQSLKERRSVSIQP</sequence>
<dbReference type="Gene3D" id="3.40.50.720">
    <property type="entry name" value="NAD(P)-binding Rossmann-like Domain"/>
    <property type="match status" value="2"/>
</dbReference>
<dbReference type="InterPro" id="IPR051450">
    <property type="entry name" value="Gfo/Idh/MocA_Oxidoreductases"/>
</dbReference>